<evidence type="ECO:0000256" key="6">
    <source>
        <dbReference type="ARBA" id="ARBA00023065"/>
    </source>
</evidence>
<evidence type="ECO:0000313" key="15">
    <source>
        <dbReference type="EMBL" id="MFD2096984.1"/>
    </source>
</evidence>
<feature type="chain" id="PRO_5045969085" evidence="12">
    <location>
        <begin position="33"/>
        <end position="618"/>
    </location>
</feature>
<keyword evidence="8 10" id="KW-0472">Membrane</keyword>
<evidence type="ECO:0000259" key="13">
    <source>
        <dbReference type="Pfam" id="PF00593"/>
    </source>
</evidence>
<evidence type="ECO:0000256" key="8">
    <source>
        <dbReference type="ARBA" id="ARBA00023136"/>
    </source>
</evidence>
<evidence type="ECO:0000256" key="2">
    <source>
        <dbReference type="ARBA" id="ARBA00022448"/>
    </source>
</evidence>
<keyword evidence="15" id="KW-0675">Receptor</keyword>
<keyword evidence="16" id="KW-1185">Reference proteome</keyword>
<keyword evidence="2 10" id="KW-0813">Transport</keyword>
<gene>
    <name evidence="15" type="ORF">ACFSJ3_13390</name>
</gene>
<dbReference type="PANTHER" id="PTHR30069:SF53">
    <property type="entry name" value="COLICIN I RECEPTOR-RELATED"/>
    <property type="match status" value="1"/>
</dbReference>
<comment type="similarity">
    <text evidence="10 11">Belongs to the TonB-dependent receptor family.</text>
</comment>
<protein>
    <submittedName>
        <fullName evidence="15">TonB-dependent receptor domain-containing protein</fullName>
    </submittedName>
</protein>
<keyword evidence="9 10" id="KW-0998">Cell outer membrane</keyword>
<evidence type="ECO:0000313" key="16">
    <source>
        <dbReference type="Proteomes" id="UP001597380"/>
    </source>
</evidence>
<dbReference type="Proteomes" id="UP001597380">
    <property type="component" value="Unassembled WGS sequence"/>
</dbReference>
<sequence length="618" mass="68559">MHFQLLSGKTAKAHWATGVLLFSGLISSSAMADDVLPRESDDIEHIVVTASRVPQQVDHVMAAVEVITRDDIDKLQPQSLADLLSTVAGLDVARQGGAGQQTSLFTRGTSSDHTLILVDGVRTGSATLGNKAIENLPIAQIERIEVIKGPRASLWGSDALGGVINIFTRRLNAGEFQLGVETGTNSFIAGDGQVGIGYAGGTTTLSASAEDSRGFDARKDDETDDDGYDRLSAAIRGDYSINDQLTLDWVAQIDDGANDYDNSFGANRTDYKNHLWQLRTHYQRDEWNSVLSVAQSRDYNENYGNGIAKGDGDFFETRRDQVSWINQYQVYSAFSVAAGIDYYQEEVSANTDFAEDSRDVTAVFANAQFQDQKWIAEAAIRYDDVENIDSETTYNASLGYHVTDKLLVALNAGHSFKAPTFNDLYYPESFGSQGNPDLTSETADSYELLVRSQYWGVNATASLYRTEVDDLIEWICDEFWNCTPENVSEVTITGGEVTLGYRALGLGHRATLSYVDAEDKATGSQLIRRARKTGSYQVTYDWQDFEFLAQYEYHGERTDAGQRLDDYHLVNLGVAYFVTDSWTVRAKASNLFDESYENVYGYNTPGDEYYLGVSYRHF</sequence>
<dbReference type="InterPro" id="IPR012910">
    <property type="entry name" value="Plug_dom"/>
</dbReference>
<keyword evidence="4 10" id="KW-0812">Transmembrane</keyword>
<dbReference type="Pfam" id="PF07715">
    <property type="entry name" value="Plug"/>
    <property type="match status" value="1"/>
</dbReference>
<evidence type="ECO:0000256" key="5">
    <source>
        <dbReference type="ARBA" id="ARBA00022729"/>
    </source>
</evidence>
<evidence type="ECO:0000256" key="11">
    <source>
        <dbReference type="RuleBase" id="RU003357"/>
    </source>
</evidence>
<dbReference type="PANTHER" id="PTHR30069">
    <property type="entry name" value="TONB-DEPENDENT OUTER MEMBRANE RECEPTOR"/>
    <property type="match status" value="1"/>
</dbReference>
<reference evidence="16" key="1">
    <citation type="journal article" date="2019" name="Int. J. Syst. Evol. Microbiol.">
        <title>The Global Catalogue of Microorganisms (GCM) 10K type strain sequencing project: providing services to taxonomists for standard genome sequencing and annotation.</title>
        <authorList>
            <consortium name="The Broad Institute Genomics Platform"/>
            <consortium name="The Broad Institute Genome Sequencing Center for Infectious Disease"/>
            <person name="Wu L."/>
            <person name="Ma J."/>
        </authorList>
    </citation>
    <scope>NUCLEOTIDE SEQUENCE [LARGE SCALE GENOMIC DNA]</scope>
    <source>
        <strain evidence="16">CGMCC 1.10992</strain>
    </source>
</reference>
<feature type="signal peptide" evidence="12">
    <location>
        <begin position="1"/>
        <end position="32"/>
    </location>
</feature>
<dbReference type="RefSeq" id="WP_345339709.1">
    <property type="nucleotide sequence ID" value="NZ_BAABLI010000011.1"/>
</dbReference>
<dbReference type="CDD" id="cd01347">
    <property type="entry name" value="ligand_gated_channel"/>
    <property type="match status" value="1"/>
</dbReference>
<accession>A0ABW4XPA3</accession>
<evidence type="ECO:0000256" key="7">
    <source>
        <dbReference type="ARBA" id="ARBA00023077"/>
    </source>
</evidence>
<dbReference type="InterPro" id="IPR039426">
    <property type="entry name" value="TonB-dep_rcpt-like"/>
</dbReference>
<evidence type="ECO:0000256" key="1">
    <source>
        <dbReference type="ARBA" id="ARBA00004571"/>
    </source>
</evidence>
<evidence type="ECO:0000256" key="3">
    <source>
        <dbReference type="ARBA" id="ARBA00022452"/>
    </source>
</evidence>
<evidence type="ECO:0000256" key="12">
    <source>
        <dbReference type="SAM" id="SignalP"/>
    </source>
</evidence>
<keyword evidence="5 12" id="KW-0732">Signal</keyword>
<dbReference type="InterPro" id="IPR000531">
    <property type="entry name" value="Beta-barrel_TonB"/>
</dbReference>
<dbReference type="Gene3D" id="2.40.170.20">
    <property type="entry name" value="TonB-dependent receptor, beta-barrel domain"/>
    <property type="match status" value="1"/>
</dbReference>
<evidence type="ECO:0000256" key="9">
    <source>
        <dbReference type="ARBA" id="ARBA00023237"/>
    </source>
</evidence>
<comment type="subcellular location">
    <subcellularLocation>
        <location evidence="1 10">Cell outer membrane</location>
        <topology evidence="1 10">Multi-pass membrane protein</topology>
    </subcellularLocation>
</comment>
<keyword evidence="6" id="KW-0406">Ion transport</keyword>
<dbReference type="InterPro" id="IPR037066">
    <property type="entry name" value="Plug_dom_sf"/>
</dbReference>
<dbReference type="SUPFAM" id="SSF56935">
    <property type="entry name" value="Porins"/>
    <property type="match status" value="1"/>
</dbReference>
<proteinExistence type="inferred from homology"/>
<feature type="domain" description="TonB-dependent receptor plug" evidence="14">
    <location>
        <begin position="60"/>
        <end position="163"/>
    </location>
</feature>
<name>A0ABW4XPA3_9GAMM</name>
<feature type="domain" description="TonB-dependent receptor-like beta-barrel" evidence="13">
    <location>
        <begin position="218"/>
        <end position="591"/>
    </location>
</feature>
<evidence type="ECO:0000256" key="10">
    <source>
        <dbReference type="PROSITE-ProRule" id="PRU01360"/>
    </source>
</evidence>
<evidence type="ECO:0000256" key="4">
    <source>
        <dbReference type="ARBA" id="ARBA00022692"/>
    </source>
</evidence>
<comment type="caution">
    <text evidence="15">The sequence shown here is derived from an EMBL/GenBank/DDBJ whole genome shotgun (WGS) entry which is preliminary data.</text>
</comment>
<dbReference type="EMBL" id="JBHUHT010000014">
    <property type="protein sequence ID" value="MFD2096984.1"/>
    <property type="molecule type" value="Genomic_DNA"/>
</dbReference>
<keyword evidence="7 11" id="KW-0798">TonB box</keyword>
<dbReference type="Gene3D" id="2.170.130.10">
    <property type="entry name" value="TonB-dependent receptor, plug domain"/>
    <property type="match status" value="1"/>
</dbReference>
<keyword evidence="3 10" id="KW-1134">Transmembrane beta strand</keyword>
<evidence type="ECO:0000259" key="14">
    <source>
        <dbReference type="Pfam" id="PF07715"/>
    </source>
</evidence>
<dbReference type="PROSITE" id="PS52016">
    <property type="entry name" value="TONB_DEPENDENT_REC_3"/>
    <property type="match status" value="1"/>
</dbReference>
<organism evidence="15 16">
    <name type="scientific">Corallincola platygyrae</name>
    <dbReference type="NCBI Taxonomy" id="1193278"/>
    <lineage>
        <taxon>Bacteria</taxon>
        <taxon>Pseudomonadati</taxon>
        <taxon>Pseudomonadota</taxon>
        <taxon>Gammaproteobacteria</taxon>
        <taxon>Alteromonadales</taxon>
        <taxon>Psychromonadaceae</taxon>
        <taxon>Corallincola</taxon>
    </lineage>
</organism>
<dbReference type="Pfam" id="PF00593">
    <property type="entry name" value="TonB_dep_Rec_b-barrel"/>
    <property type="match status" value="1"/>
</dbReference>
<dbReference type="InterPro" id="IPR036942">
    <property type="entry name" value="Beta-barrel_TonB_sf"/>
</dbReference>